<evidence type="ECO:0000256" key="6">
    <source>
        <dbReference type="ARBA" id="ARBA00023242"/>
    </source>
</evidence>
<feature type="compositionally biased region" description="Polar residues" evidence="7">
    <location>
        <begin position="144"/>
        <end position="153"/>
    </location>
</feature>
<name>A0A6S6WCR0_9PLEO</name>
<feature type="compositionally biased region" description="Basic and acidic residues" evidence="7">
    <location>
        <begin position="291"/>
        <end position="302"/>
    </location>
</feature>
<dbReference type="SMART" id="SM00906">
    <property type="entry name" value="Fungal_trans"/>
    <property type="match status" value="1"/>
</dbReference>
<feature type="region of interest" description="Disordered" evidence="7">
    <location>
        <begin position="247"/>
        <end position="306"/>
    </location>
</feature>
<dbReference type="Proteomes" id="UP000472372">
    <property type="component" value="Chromosome 9"/>
</dbReference>
<evidence type="ECO:0000313" key="10">
    <source>
        <dbReference type="Proteomes" id="UP000472372"/>
    </source>
</evidence>
<dbReference type="CDD" id="cd12148">
    <property type="entry name" value="fungal_TF_MHR"/>
    <property type="match status" value="1"/>
</dbReference>
<dbReference type="InterPro" id="IPR001138">
    <property type="entry name" value="Zn2Cys6_DnaBD"/>
</dbReference>
<dbReference type="CDD" id="cd00067">
    <property type="entry name" value="GAL4"/>
    <property type="match status" value="1"/>
</dbReference>
<keyword evidence="2" id="KW-0479">Metal-binding</keyword>
<dbReference type="PANTHER" id="PTHR31845">
    <property type="entry name" value="FINGER DOMAIN PROTEIN, PUTATIVE-RELATED"/>
    <property type="match status" value="1"/>
</dbReference>
<reference evidence="9" key="1">
    <citation type="submission" date="2021-02" db="EMBL/GenBank/DDBJ databases">
        <authorList>
            <person name="Syme A R."/>
            <person name="Syme A R."/>
            <person name="Moolhuijzen P."/>
        </authorList>
    </citation>
    <scope>NUCLEOTIDE SEQUENCE</scope>
    <source>
        <strain evidence="9">W1-1</strain>
    </source>
</reference>
<accession>A0A6S6WCR0</accession>
<proteinExistence type="predicted"/>
<organism evidence="9 10">
    <name type="scientific">Pyrenophora teres f. teres</name>
    <dbReference type="NCBI Taxonomy" id="97479"/>
    <lineage>
        <taxon>Eukaryota</taxon>
        <taxon>Fungi</taxon>
        <taxon>Dikarya</taxon>
        <taxon>Ascomycota</taxon>
        <taxon>Pezizomycotina</taxon>
        <taxon>Dothideomycetes</taxon>
        <taxon>Pleosporomycetidae</taxon>
        <taxon>Pleosporales</taxon>
        <taxon>Pleosporineae</taxon>
        <taxon>Pleosporaceae</taxon>
        <taxon>Pyrenophora</taxon>
    </lineage>
</organism>
<dbReference type="GO" id="GO:0005634">
    <property type="term" value="C:nucleus"/>
    <property type="evidence" value="ECO:0007669"/>
    <property type="project" value="UniProtKB-SubCell"/>
</dbReference>
<dbReference type="GO" id="GO:0000981">
    <property type="term" value="F:DNA-binding transcription factor activity, RNA polymerase II-specific"/>
    <property type="evidence" value="ECO:0007669"/>
    <property type="project" value="InterPro"/>
</dbReference>
<keyword evidence="5" id="KW-0804">Transcription</keyword>
<dbReference type="Pfam" id="PF00172">
    <property type="entry name" value="Zn_clus"/>
    <property type="match status" value="1"/>
</dbReference>
<dbReference type="PROSITE" id="PS50048">
    <property type="entry name" value="ZN2_CY6_FUNGAL_2"/>
    <property type="match status" value="1"/>
</dbReference>
<keyword evidence="8" id="KW-0472">Membrane</keyword>
<dbReference type="PANTHER" id="PTHR31845:SF17">
    <property type="entry name" value="ZN(II)2CYS6 TRANSCRIPTION FACTOR (EUROFUNG)"/>
    <property type="match status" value="1"/>
</dbReference>
<feature type="region of interest" description="Disordered" evidence="7">
    <location>
        <begin position="135"/>
        <end position="170"/>
    </location>
</feature>
<dbReference type="EMBL" id="HG992985">
    <property type="protein sequence ID" value="CAE7206366.1"/>
    <property type="molecule type" value="Genomic_DNA"/>
</dbReference>
<feature type="transmembrane region" description="Helical" evidence="8">
    <location>
        <begin position="101"/>
        <end position="121"/>
    </location>
</feature>
<feature type="compositionally biased region" description="Low complexity" evidence="7">
    <location>
        <begin position="247"/>
        <end position="265"/>
    </location>
</feature>
<evidence type="ECO:0000313" key="9">
    <source>
        <dbReference type="EMBL" id="CAE7206366.1"/>
    </source>
</evidence>
<keyword evidence="4" id="KW-0238">DNA-binding</keyword>
<evidence type="ECO:0000256" key="7">
    <source>
        <dbReference type="SAM" id="MobiDB-lite"/>
    </source>
</evidence>
<dbReference type="Pfam" id="PF04082">
    <property type="entry name" value="Fungal_trans"/>
    <property type="match status" value="1"/>
</dbReference>
<dbReference type="GO" id="GO:0000976">
    <property type="term" value="F:transcription cis-regulatory region binding"/>
    <property type="evidence" value="ECO:0007669"/>
    <property type="project" value="TreeGrafter"/>
</dbReference>
<evidence type="ECO:0000256" key="2">
    <source>
        <dbReference type="ARBA" id="ARBA00022723"/>
    </source>
</evidence>
<protein>
    <submittedName>
        <fullName evidence="9">Fungal specific transcription factor</fullName>
    </submittedName>
</protein>
<dbReference type="InterPro" id="IPR007219">
    <property type="entry name" value="XnlR_reg_dom"/>
</dbReference>
<evidence type="ECO:0000256" key="5">
    <source>
        <dbReference type="ARBA" id="ARBA00023163"/>
    </source>
</evidence>
<comment type="subcellular location">
    <subcellularLocation>
        <location evidence="1">Nucleus</location>
    </subcellularLocation>
</comment>
<evidence type="ECO:0000256" key="1">
    <source>
        <dbReference type="ARBA" id="ARBA00004123"/>
    </source>
</evidence>
<keyword evidence="8" id="KW-0812">Transmembrane</keyword>
<feature type="transmembrane region" description="Helical" evidence="8">
    <location>
        <begin position="24"/>
        <end position="43"/>
    </location>
</feature>
<keyword evidence="3" id="KW-0805">Transcription regulation</keyword>
<keyword evidence="8" id="KW-1133">Transmembrane helix</keyword>
<dbReference type="SMART" id="SM00066">
    <property type="entry name" value="GAL4"/>
    <property type="match status" value="1"/>
</dbReference>
<feature type="compositionally biased region" description="Polar residues" evidence="7">
    <location>
        <begin position="266"/>
        <end position="281"/>
    </location>
</feature>
<gene>
    <name evidence="9" type="ORF">PTTW11_09541</name>
</gene>
<dbReference type="PROSITE" id="PS00463">
    <property type="entry name" value="ZN2_CY6_FUNGAL_1"/>
    <property type="match status" value="1"/>
</dbReference>
<dbReference type="AlphaFoldDB" id="A0A6S6WCR0"/>
<dbReference type="SUPFAM" id="SSF57701">
    <property type="entry name" value="Zn2/Cys6 DNA-binding domain"/>
    <property type="match status" value="1"/>
</dbReference>
<dbReference type="Gene3D" id="4.10.240.10">
    <property type="entry name" value="Zn(2)-C6 fungal-type DNA-binding domain"/>
    <property type="match status" value="1"/>
</dbReference>
<sequence length="833" mass="92797">MPLVDSPLLGHAEHILMSLTEDTLLIIAEAIVLVLTATTWKFVVVSYAGYRAEDIPKGAIQREEVAFWRHTNGIIYNPILGFVKISLLITLLKLRCMDRLIIVSLWTLIVVNILFIVSAVLGKKCVWKRGDSAVRGHASKPKSQHATITSMALRSSDDADHEDGRRPAPRTPRIRACAECKRHKIKCEPVDNENKCAKCLRSGTECVPYNLNQRLLDEDATWKANATAEIQQLRSAVERLLQHNKLPSLQDSSQSEPSPQPRSAQTPTISPPNVVSDNGHTTLVVPPPMDMTRDTSIERESGEESGLVTAPMRSLYDLTRIRNLRSSARRKPHPNSVEQDFIAQGIVSLAEAEALFKRYMQDLRLYLWAGVLFPYDSLDAVRRHSTLLTAAVLTISALHTPGRDEALQKCYDVFVSLVYSTFLARPHNLDDIRALALAAFYLSNLSWKLAGLAVRNAVEMNLHMSYQKLTRGHEDQRDNVRLWYALYVCDHQFSIAYGRPSIIHDDIAIKNIEHFLDSPKTTPGDIRLGAQVTLFKILTEAYMVYGSDPEQPLTELDFQQLRLFNFAIEQWRLSWQARSADSPAIGSYPSKGVVLYYHFARFQLNSLALRALPPPSAATSESLSYDRREAANIAIAAATSTLTLIFEEPDLRKAMTAVPIFTHTMVAFSVTFLLKMAQTWGGVAQVQSPEWAATEPAGLGLNFNINQVLSLSRRSSSFLAKVSRDLNEKHITRHIVQGIHDLLKRIDVTGTPSSSSSSVASAVAIRRHVAAPEPVFEHGKGDATVAGGEQIAADPTNEYNMYDLIGSYGFGFDETFLGQVAPTNLDFWQTEPF</sequence>
<dbReference type="InterPro" id="IPR036864">
    <property type="entry name" value="Zn2-C6_fun-type_DNA-bd_sf"/>
</dbReference>
<evidence type="ECO:0000256" key="3">
    <source>
        <dbReference type="ARBA" id="ARBA00023015"/>
    </source>
</evidence>
<dbReference type="GO" id="GO:0008270">
    <property type="term" value="F:zinc ion binding"/>
    <property type="evidence" value="ECO:0007669"/>
    <property type="project" value="InterPro"/>
</dbReference>
<feature type="compositionally biased region" description="Basic and acidic residues" evidence="7">
    <location>
        <begin position="155"/>
        <end position="166"/>
    </location>
</feature>
<evidence type="ECO:0000256" key="4">
    <source>
        <dbReference type="ARBA" id="ARBA00023125"/>
    </source>
</evidence>
<dbReference type="GO" id="GO:0006351">
    <property type="term" value="P:DNA-templated transcription"/>
    <property type="evidence" value="ECO:0007669"/>
    <property type="project" value="InterPro"/>
</dbReference>
<evidence type="ECO:0000256" key="8">
    <source>
        <dbReference type="SAM" id="Phobius"/>
    </source>
</evidence>
<dbReference type="InterPro" id="IPR051089">
    <property type="entry name" value="prtT"/>
</dbReference>
<keyword evidence="6" id="KW-0539">Nucleus</keyword>